<protein>
    <recommendedName>
        <fullName evidence="3">Peptidase S41</fullName>
    </recommendedName>
</protein>
<keyword evidence="2" id="KW-1185">Reference proteome</keyword>
<evidence type="ECO:0000313" key="2">
    <source>
        <dbReference type="Proteomes" id="UP000184105"/>
    </source>
</evidence>
<name>A0AAX2F5Y6_9BACT</name>
<proteinExistence type="predicted"/>
<dbReference type="RefSeq" id="WP_025839057.1">
    <property type="nucleotide sequence ID" value="NZ_BAKP01000031.1"/>
</dbReference>
<organism evidence="1 2">
    <name type="scientific">Prevotella scopos JCM 17725</name>
    <dbReference type="NCBI Taxonomy" id="1236518"/>
    <lineage>
        <taxon>Bacteria</taxon>
        <taxon>Pseudomonadati</taxon>
        <taxon>Bacteroidota</taxon>
        <taxon>Bacteroidia</taxon>
        <taxon>Bacteroidales</taxon>
        <taxon>Prevotellaceae</taxon>
        <taxon>Prevotella</taxon>
    </lineage>
</organism>
<comment type="caution">
    <text evidence="1">The sequence shown here is derived from an EMBL/GenBank/DDBJ whole genome shotgun (WGS) entry which is preliminary data.</text>
</comment>
<dbReference type="CDD" id="cd06462">
    <property type="entry name" value="Peptidase_S24_S26"/>
    <property type="match status" value="1"/>
</dbReference>
<dbReference type="AlphaFoldDB" id="A0AAX2F5Y6"/>
<gene>
    <name evidence="1" type="ORF">SAMN05444364_12820</name>
</gene>
<dbReference type="SUPFAM" id="SSF51306">
    <property type="entry name" value="LexA/Signal peptidase"/>
    <property type="match status" value="1"/>
</dbReference>
<dbReference type="Proteomes" id="UP000184105">
    <property type="component" value="Unassembled WGS sequence"/>
</dbReference>
<accession>A0AAX2F5Y6</accession>
<evidence type="ECO:0008006" key="3">
    <source>
        <dbReference type="Google" id="ProtNLM"/>
    </source>
</evidence>
<dbReference type="InterPro" id="IPR036286">
    <property type="entry name" value="LexA/Signal_pep-like_sf"/>
</dbReference>
<evidence type="ECO:0000313" key="1">
    <source>
        <dbReference type="EMBL" id="SHG03207.1"/>
    </source>
</evidence>
<sequence>MSKTTLTTSEIQFANAEFLPEVVKILNEGHTVTLRLRGYSMRPFLENDRDKALLVKPSTIKVGDPVLAEISPNHFVLHRIDRIDGDNITLRGDGNLKVEHCKKENIVGAVIGFYRKGRKDMDTTDCRKWKLYSFFWIRLLPVRRYLLGFYRRIWIPIFGPI</sequence>
<dbReference type="EMBL" id="FQWA01000028">
    <property type="protein sequence ID" value="SHG03207.1"/>
    <property type="molecule type" value="Genomic_DNA"/>
</dbReference>
<dbReference type="Gene3D" id="2.10.109.10">
    <property type="entry name" value="Umud Fragment, subunit A"/>
    <property type="match status" value="1"/>
</dbReference>
<reference evidence="1 2" key="1">
    <citation type="submission" date="2016-11" db="EMBL/GenBank/DDBJ databases">
        <authorList>
            <person name="Varghese N."/>
            <person name="Submissions S."/>
        </authorList>
    </citation>
    <scope>NUCLEOTIDE SEQUENCE [LARGE SCALE GENOMIC DNA]</scope>
    <source>
        <strain evidence="1 2">DSM 22613</strain>
    </source>
</reference>